<comment type="caution">
    <text evidence="1">The sequence shown here is derived from an EMBL/GenBank/DDBJ whole genome shotgun (WGS) entry which is preliminary data.</text>
</comment>
<evidence type="ECO:0000313" key="2">
    <source>
        <dbReference type="Proteomes" id="UP000642284"/>
    </source>
</evidence>
<accession>A0ABR7SMC7</accession>
<keyword evidence="2" id="KW-1185">Reference proteome</keyword>
<protein>
    <submittedName>
        <fullName evidence="1">Uncharacterized protein</fullName>
    </submittedName>
</protein>
<dbReference type="RefSeq" id="WP_187816431.1">
    <property type="nucleotide sequence ID" value="NZ_JACTVJ010000012.1"/>
</dbReference>
<dbReference type="Proteomes" id="UP000642284">
    <property type="component" value="Unassembled WGS sequence"/>
</dbReference>
<organism evidence="1 2">
    <name type="scientific">Streptomyces polyasparticus</name>
    <dbReference type="NCBI Taxonomy" id="2767826"/>
    <lineage>
        <taxon>Bacteria</taxon>
        <taxon>Bacillati</taxon>
        <taxon>Actinomycetota</taxon>
        <taxon>Actinomycetes</taxon>
        <taxon>Kitasatosporales</taxon>
        <taxon>Streptomycetaceae</taxon>
        <taxon>Streptomyces</taxon>
    </lineage>
</organism>
<gene>
    <name evidence="1" type="ORF">H9Y04_26025</name>
</gene>
<sequence>MNLNLFDDVPDGLTRRARSFVAAHGVRVDVMHVEEHRQWWLERDIPAAVVDRMATYRERWGGLVLPPASQYDGGPRYLEADSPEGAASEGWSFVAGHASKWARRIDKVTGDDVDGIVLDGFEPVREVRGLADTWWRGADSLVAVYTGMAEALSFPRGRTALIYGGLDEWGLYGGVEDSAV</sequence>
<evidence type="ECO:0000313" key="1">
    <source>
        <dbReference type="EMBL" id="MBC9716004.1"/>
    </source>
</evidence>
<name>A0ABR7SMC7_9ACTN</name>
<dbReference type="EMBL" id="JACTVJ010000012">
    <property type="protein sequence ID" value="MBC9716004.1"/>
    <property type="molecule type" value="Genomic_DNA"/>
</dbReference>
<proteinExistence type="predicted"/>
<reference evidence="1 2" key="1">
    <citation type="submission" date="2020-08" db="EMBL/GenBank/DDBJ databases">
        <title>Genemic of Streptomyces polyaspartic.</title>
        <authorList>
            <person name="Liu W."/>
        </authorList>
    </citation>
    <scope>NUCLEOTIDE SEQUENCE [LARGE SCALE GENOMIC DNA]</scope>
    <source>
        <strain evidence="1 2">TRM66268-LWL</strain>
    </source>
</reference>